<gene>
    <name evidence="2" type="ORF">SAMN02745181_2043</name>
</gene>
<evidence type="ECO:0008006" key="4">
    <source>
        <dbReference type="Google" id="ProtNLM"/>
    </source>
</evidence>
<protein>
    <recommendedName>
        <fullName evidence="4">SnoaL-like domain-containing protein</fullName>
    </recommendedName>
</protein>
<proteinExistence type="predicted"/>
<dbReference type="STRING" id="1123071.SAMN02745181_2043"/>
<dbReference type="AlphaFoldDB" id="A0A1M6J8U2"/>
<evidence type="ECO:0000256" key="1">
    <source>
        <dbReference type="SAM" id="Phobius"/>
    </source>
</evidence>
<accession>A0A1M6J8U2</accession>
<reference evidence="2 3" key="1">
    <citation type="submission" date="2016-11" db="EMBL/GenBank/DDBJ databases">
        <authorList>
            <person name="Jaros S."/>
            <person name="Januszkiewicz K."/>
            <person name="Wedrychowicz H."/>
        </authorList>
    </citation>
    <scope>NUCLEOTIDE SEQUENCE [LARGE SCALE GENOMIC DNA]</scope>
    <source>
        <strain evidence="2 3">DSM 18772</strain>
    </source>
</reference>
<dbReference type="InParanoid" id="A0A1M6J8U2"/>
<evidence type="ECO:0000313" key="2">
    <source>
        <dbReference type="EMBL" id="SHJ43060.1"/>
    </source>
</evidence>
<keyword evidence="3" id="KW-1185">Reference proteome</keyword>
<dbReference type="OrthoDB" id="196506at2"/>
<dbReference type="Proteomes" id="UP000184510">
    <property type="component" value="Unassembled WGS sequence"/>
</dbReference>
<organism evidence="2 3">
    <name type="scientific">Rubritalea squalenifaciens DSM 18772</name>
    <dbReference type="NCBI Taxonomy" id="1123071"/>
    <lineage>
        <taxon>Bacteria</taxon>
        <taxon>Pseudomonadati</taxon>
        <taxon>Verrucomicrobiota</taxon>
        <taxon>Verrucomicrobiia</taxon>
        <taxon>Verrucomicrobiales</taxon>
        <taxon>Rubritaleaceae</taxon>
        <taxon>Rubritalea</taxon>
    </lineage>
</organism>
<keyword evidence="1" id="KW-0812">Transmembrane</keyword>
<dbReference type="RefSeq" id="WP_143183607.1">
    <property type="nucleotide sequence ID" value="NZ_FQYR01000003.1"/>
</dbReference>
<sequence length="170" mass="18963">MKTKLLIYLIPIGCLTAFCLWWFSDNQILKRRTNTALDCLELPVGTGRAERVLKADKARDLIAEHLVVVYPPGNSVFTGAPVSFSEPVTLARDKAVAGHSYMTEMMEFMHVESRNIKSIEIDGTNATVKLSFTLRAKSKRGNEQSKQLDGSLTFKKIKSKWLLAGATFPN</sequence>
<feature type="transmembrane region" description="Helical" evidence="1">
    <location>
        <begin position="6"/>
        <end position="23"/>
    </location>
</feature>
<dbReference type="EMBL" id="FQYR01000003">
    <property type="protein sequence ID" value="SHJ43060.1"/>
    <property type="molecule type" value="Genomic_DNA"/>
</dbReference>
<evidence type="ECO:0000313" key="3">
    <source>
        <dbReference type="Proteomes" id="UP000184510"/>
    </source>
</evidence>
<name>A0A1M6J8U2_9BACT</name>
<keyword evidence="1" id="KW-0472">Membrane</keyword>
<keyword evidence="1" id="KW-1133">Transmembrane helix</keyword>